<dbReference type="AlphaFoldDB" id="A0AA91ID54"/>
<name>A0AA91ID54_VARPD</name>
<dbReference type="RefSeq" id="WP_081265960.1">
    <property type="nucleotide sequence ID" value="NZ_LVHG01000013.1"/>
</dbReference>
<gene>
    <name evidence="1" type="ORF">A3K87_06045</name>
</gene>
<accession>A0AA91ID54</accession>
<evidence type="ECO:0000313" key="2">
    <source>
        <dbReference type="Proteomes" id="UP000077852"/>
    </source>
</evidence>
<proteinExistence type="predicted"/>
<dbReference type="Proteomes" id="UP000077852">
    <property type="component" value="Unassembled WGS sequence"/>
</dbReference>
<protein>
    <submittedName>
        <fullName evidence="1">Prevent-host-death protein</fullName>
    </submittedName>
</protein>
<evidence type="ECO:0000313" key="1">
    <source>
        <dbReference type="EMBL" id="OAK66823.1"/>
    </source>
</evidence>
<comment type="caution">
    <text evidence="1">The sequence shown here is derived from an EMBL/GenBank/DDBJ whole genome shotgun (WGS) entry which is preliminary data.</text>
</comment>
<sequence>MKTATIPSVRVEPEFRDEVEQVLGEGESLSQFVEAAVRACVSQRKSQAEFVARGMKSLADARRGGDYVDAGEMVHRLKAKLDSAKKLRDAPRR</sequence>
<dbReference type="EMBL" id="LVHG01000013">
    <property type="protein sequence ID" value="OAK66823.1"/>
    <property type="molecule type" value="Genomic_DNA"/>
</dbReference>
<organism evidence="1 2">
    <name type="scientific">Variovorax paradoxus</name>
    <dbReference type="NCBI Taxonomy" id="34073"/>
    <lineage>
        <taxon>Bacteria</taxon>
        <taxon>Pseudomonadati</taxon>
        <taxon>Pseudomonadota</taxon>
        <taxon>Betaproteobacteria</taxon>
        <taxon>Burkholderiales</taxon>
        <taxon>Comamonadaceae</taxon>
        <taxon>Variovorax</taxon>
    </lineage>
</organism>
<dbReference type="NCBIfam" id="NF041551">
    <property type="entry name" value="YlcI_YnfO_N"/>
    <property type="match status" value="1"/>
</dbReference>
<reference evidence="1 2" key="1">
    <citation type="submission" date="2016-03" db="EMBL/GenBank/DDBJ databases">
        <title>Genome sequence of Variovorax paradoxus KB5.</title>
        <authorList>
            <person name="Jeong H."/>
            <person name="Hong C.E."/>
            <person name="Jo S.H."/>
            <person name="Park J.M."/>
        </authorList>
    </citation>
    <scope>NUCLEOTIDE SEQUENCE [LARGE SCALE GENOMIC DNA]</scope>
    <source>
        <strain evidence="1 2">KB5</strain>
    </source>
</reference>